<accession>A0ABR4SN56</accession>
<evidence type="ECO:0000313" key="1">
    <source>
        <dbReference type="EMBL" id="KDS94142.1"/>
    </source>
</evidence>
<dbReference type="RefSeq" id="WP_034370557.1">
    <property type="nucleotide sequence ID" value="NZ_KN323183.1"/>
</dbReference>
<organism evidence="1 2">
    <name type="scientific">Dermabacter hominis 1368</name>
    <dbReference type="NCBI Taxonomy" id="1450519"/>
    <lineage>
        <taxon>Bacteria</taxon>
        <taxon>Bacillati</taxon>
        <taxon>Actinomycetota</taxon>
        <taxon>Actinomycetes</taxon>
        <taxon>Micrococcales</taxon>
        <taxon>Dermabacteraceae</taxon>
        <taxon>Dermabacter</taxon>
    </lineage>
</organism>
<name>A0ABR4SN56_9MICO</name>
<dbReference type="Proteomes" id="UP000030182">
    <property type="component" value="Unassembled WGS sequence"/>
</dbReference>
<sequence length="87" mass="9801">MSKKIKLKFNKRAFEDLRHEEKVQADLKARAEKIAAAASNNGEVPGYIVTELRAEDPRAAVSVMATGHARYHDRKNLSLLRNIEKGK</sequence>
<gene>
    <name evidence="1" type="ORF">DHOM_02915</name>
</gene>
<evidence type="ECO:0000313" key="2">
    <source>
        <dbReference type="Proteomes" id="UP000030182"/>
    </source>
</evidence>
<comment type="caution">
    <text evidence="1">The sequence shown here is derived from an EMBL/GenBank/DDBJ whole genome shotgun (WGS) entry which is preliminary data.</text>
</comment>
<keyword evidence="2" id="KW-1185">Reference proteome</keyword>
<protein>
    <recommendedName>
        <fullName evidence="3">Phage protein</fullName>
    </recommendedName>
</protein>
<reference evidence="1 2" key="1">
    <citation type="submission" date="2014-01" db="EMBL/GenBank/DDBJ databases">
        <title>Draft genome sequence of the multidrug-resistant clinical isolate Dermabacter hominis 1368.</title>
        <authorList>
            <person name="Albersmeier A."/>
            <person name="Bomholt C."/>
            <person name="Glaub A."/>
            <person name="Ruckert C."/>
            <person name="Soriano F."/>
            <person name="Fernandez-Natal I."/>
            <person name="Tauch A."/>
        </authorList>
    </citation>
    <scope>NUCLEOTIDE SEQUENCE [LARGE SCALE GENOMIC DNA]</scope>
    <source>
        <strain evidence="1 2">1368</strain>
    </source>
</reference>
<dbReference type="EMBL" id="JDRS01000002">
    <property type="protein sequence ID" value="KDS94142.1"/>
    <property type="molecule type" value="Genomic_DNA"/>
</dbReference>
<evidence type="ECO:0008006" key="3">
    <source>
        <dbReference type="Google" id="ProtNLM"/>
    </source>
</evidence>
<proteinExistence type="predicted"/>